<protein>
    <recommendedName>
        <fullName evidence="4">HTH luxR-type domain-containing protein</fullName>
    </recommendedName>
</protein>
<feature type="signal peptide" evidence="3">
    <location>
        <begin position="1"/>
        <end position="17"/>
    </location>
</feature>
<dbReference type="GO" id="GO:0003677">
    <property type="term" value="F:DNA binding"/>
    <property type="evidence" value="ECO:0007669"/>
    <property type="project" value="InterPro"/>
</dbReference>
<dbReference type="RefSeq" id="WP_068448255.1">
    <property type="nucleotide sequence ID" value="NZ_CP150660.1"/>
</dbReference>
<evidence type="ECO:0000313" key="5">
    <source>
        <dbReference type="EMBL" id="OAD46036.1"/>
    </source>
</evidence>
<dbReference type="STRING" id="1333662.LPB303_03725"/>
<dbReference type="Gene3D" id="2.60.40.10">
    <property type="entry name" value="Immunoglobulins"/>
    <property type="match status" value="1"/>
</dbReference>
<keyword evidence="6" id="KW-1185">Reference proteome</keyword>
<keyword evidence="1" id="KW-0175">Coiled coil</keyword>
<gene>
    <name evidence="5" type="ORF">LPB303_03725</name>
</gene>
<keyword evidence="3" id="KW-0732">Signal</keyword>
<dbReference type="SMART" id="SM00421">
    <property type="entry name" value="HTH_LUXR"/>
    <property type="match status" value="1"/>
</dbReference>
<evidence type="ECO:0000313" key="6">
    <source>
        <dbReference type="Proteomes" id="UP000076923"/>
    </source>
</evidence>
<dbReference type="GO" id="GO:0006355">
    <property type="term" value="P:regulation of DNA-templated transcription"/>
    <property type="evidence" value="ECO:0007669"/>
    <property type="project" value="InterPro"/>
</dbReference>
<dbReference type="OrthoDB" id="1090267at2"/>
<keyword evidence="2" id="KW-0812">Transmembrane</keyword>
<evidence type="ECO:0000259" key="4">
    <source>
        <dbReference type="SMART" id="SM00421"/>
    </source>
</evidence>
<dbReference type="Gene3D" id="1.10.10.10">
    <property type="entry name" value="Winged helix-like DNA-binding domain superfamily/Winged helix DNA-binding domain"/>
    <property type="match status" value="1"/>
</dbReference>
<dbReference type="Pfam" id="PF00196">
    <property type="entry name" value="GerE"/>
    <property type="match status" value="1"/>
</dbReference>
<organism evidence="5 6">
    <name type="scientific">Polaribacter atrinae</name>
    <dbReference type="NCBI Taxonomy" id="1333662"/>
    <lineage>
        <taxon>Bacteria</taxon>
        <taxon>Pseudomonadati</taxon>
        <taxon>Bacteroidota</taxon>
        <taxon>Flavobacteriia</taxon>
        <taxon>Flavobacteriales</taxon>
        <taxon>Flavobacteriaceae</taxon>
    </lineage>
</organism>
<feature type="transmembrane region" description="Helical" evidence="2">
    <location>
        <begin position="728"/>
        <end position="748"/>
    </location>
</feature>
<dbReference type="InterPro" id="IPR015943">
    <property type="entry name" value="WD40/YVTN_repeat-like_dom_sf"/>
</dbReference>
<keyword evidence="2" id="KW-1133">Transmembrane helix</keyword>
<dbReference type="InterPro" id="IPR011123">
    <property type="entry name" value="Y_Y_Y"/>
</dbReference>
<sequence>MYRFLFFLFFINLLVNAQELPPIKIFTAEDYNAQNQNWEISQSEDDLIYVANNGGLLEYNGEHWRLYTHFSNPILRSVKVKDKIIYTGSFMDFGFWEKNEKGQLEYNSLVEKLQVKLKEGEEFWEVEFYQNWILFKSKTRIYFVNTISNEVKIIDSEETISGLFIINNTIFFQKKNIGLLTLQNGEEKVYSDDVFFKNNNIINCFYYNKELVFLSEEKGFVTVKGSKVVSQKTDLNNESFLIFSAIQLEDKSFLLGTISNGIVFLSKDGKITSTINRKNGLSNNTALSLLQDNSGNIWIGLDNGINYLNVSSAFKIFEDEEGTLGTIYTSLFFDNELYLGTNQGLFFKDKNLKFKLIEKTEGQVWFLKEINGNLFCGHDKGTFIIKNKKVVNAISEELGTWNIKKVPGNNHILIQGSYQGLSILENDNGDWQFRNKIEGFDVSSRFFEFYNDRLYVNHELKGLYELQIDDSYAKVLQKEKITIPKVGYGSNIFSFGNNLFYSSSEGVYKKQDDGSFKVDSLFTKNLKDLDNLTTIRKLAQKKNTLYSFSKNNILFITSNSISLSPQVKAIPIDGAIRNNVLGFENLTQISAENYLIGTSHGYLLLNDALVKNEKNVDISFQQILVNKIDSDKIHLSLVEAVELENKQNNIAFSYSISKYDKMIKNEYQYQLEGLTNNWSDWTEDSTQLYENLSYGDYIFHVRGKYGNQTTDVKSFEFSIKRPFYLSNLYLVFYVISMIFIIVLINIYYRRRYKRKNKTLLEKAQKELKLKELESAQIIMKLNNDKLRVDIESKSRELASSTMNIIKKNDFLNTIKTELTSGENKDVSKVVKIIDKNLNNTDDWKMFQEAFNNADKNFLKKVKEMHTSLTPNDLRLCAYLRLNLSSKEIAPLLNISPRSVEVKRYRLRKKMGLPHDENLTNYILEI</sequence>
<dbReference type="InterPro" id="IPR013783">
    <property type="entry name" value="Ig-like_fold"/>
</dbReference>
<feature type="chain" id="PRO_5008049918" description="HTH luxR-type domain-containing protein" evidence="3">
    <location>
        <begin position="18"/>
        <end position="925"/>
    </location>
</feature>
<dbReference type="InterPro" id="IPR036388">
    <property type="entry name" value="WH-like_DNA-bd_sf"/>
</dbReference>
<proteinExistence type="predicted"/>
<comment type="caution">
    <text evidence="5">The sequence shown here is derived from an EMBL/GenBank/DDBJ whole genome shotgun (WGS) entry which is preliminary data.</text>
</comment>
<accession>A0A176TF62</accession>
<evidence type="ECO:0000256" key="2">
    <source>
        <dbReference type="SAM" id="Phobius"/>
    </source>
</evidence>
<evidence type="ECO:0000256" key="1">
    <source>
        <dbReference type="SAM" id="Coils"/>
    </source>
</evidence>
<keyword evidence="2" id="KW-0472">Membrane</keyword>
<evidence type="ECO:0000256" key="3">
    <source>
        <dbReference type="SAM" id="SignalP"/>
    </source>
</evidence>
<dbReference type="EMBL" id="LVWE01000005">
    <property type="protein sequence ID" value="OAD46036.1"/>
    <property type="molecule type" value="Genomic_DNA"/>
</dbReference>
<reference evidence="5 6" key="1">
    <citation type="submission" date="2016-02" db="EMBL/GenBank/DDBJ databases">
        <title>Draft genome sequence of Polaribacter atrinae KACC17473.</title>
        <authorList>
            <person name="Shin S.-K."/>
            <person name="Yi H."/>
        </authorList>
    </citation>
    <scope>NUCLEOTIDE SEQUENCE [LARGE SCALE GENOMIC DNA]</scope>
    <source>
        <strain evidence="5 6">KACC 17473</strain>
    </source>
</reference>
<dbReference type="Gene3D" id="2.130.10.10">
    <property type="entry name" value="YVTN repeat-like/Quinoprotein amine dehydrogenase"/>
    <property type="match status" value="1"/>
</dbReference>
<feature type="domain" description="HTH luxR-type" evidence="4">
    <location>
        <begin position="865"/>
        <end position="922"/>
    </location>
</feature>
<dbReference type="AlphaFoldDB" id="A0A176TF62"/>
<dbReference type="Pfam" id="PF07495">
    <property type="entry name" value="Y_Y_Y"/>
    <property type="match status" value="1"/>
</dbReference>
<dbReference type="Proteomes" id="UP000076923">
    <property type="component" value="Unassembled WGS sequence"/>
</dbReference>
<name>A0A176TF62_9FLAO</name>
<dbReference type="InterPro" id="IPR000792">
    <property type="entry name" value="Tscrpt_reg_LuxR_C"/>
</dbReference>
<dbReference type="SUPFAM" id="SSF46894">
    <property type="entry name" value="C-terminal effector domain of the bipartite response regulators"/>
    <property type="match status" value="1"/>
</dbReference>
<dbReference type="InterPro" id="IPR016032">
    <property type="entry name" value="Sig_transdc_resp-reg_C-effctor"/>
</dbReference>
<feature type="coiled-coil region" evidence="1">
    <location>
        <begin position="753"/>
        <end position="780"/>
    </location>
</feature>